<comment type="similarity">
    <text evidence="2">Belongs to the complex I subunit 4L family.</text>
</comment>
<keyword evidence="8 11" id="KW-0472">Membrane</keyword>
<dbReference type="Pfam" id="PF00420">
    <property type="entry name" value="Oxidored_q2"/>
    <property type="match status" value="1"/>
</dbReference>
<geneLocation type="mitochondrion" evidence="12"/>
<evidence type="ECO:0000256" key="7">
    <source>
        <dbReference type="ARBA" id="ARBA00023027"/>
    </source>
</evidence>
<keyword evidence="5" id="KW-1278">Translocase</keyword>
<dbReference type="GO" id="GO:0008137">
    <property type="term" value="F:NADH dehydrogenase (ubiquinone) activity"/>
    <property type="evidence" value="ECO:0007669"/>
    <property type="project" value="UniProtKB-EC"/>
</dbReference>
<protein>
    <recommendedName>
        <fullName evidence="3">NADH-ubiquinone oxidoreductase chain 4L</fullName>
    </recommendedName>
    <alternativeName>
        <fullName evidence="9">NADH dehydrogenase subunit 4L</fullName>
    </alternativeName>
</protein>
<dbReference type="AlphaFoldDB" id="A0A6M3R9W5"/>
<feature type="transmembrane region" description="Helical" evidence="11">
    <location>
        <begin position="6"/>
        <end position="25"/>
    </location>
</feature>
<evidence type="ECO:0000256" key="10">
    <source>
        <dbReference type="ARBA" id="ARBA00049551"/>
    </source>
</evidence>
<keyword evidence="6 11" id="KW-1133">Transmembrane helix</keyword>
<dbReference type="Gene3D" id="1.10.287.3510">
    <property type="match status" value="1"/>
</dbReference>
<dbReference type="InterPro" id="IPR039428">
    <property type="entry name" value="NUOK/Mnh_C1-like"/>
</dbReference>
<evidence type="ECO:0000256" key="1">
    <source>
        <dbReference type="ARBA" id="ARBA00004141"/>
    </source>
</evidence>
<evidence type="ECO:0000313" key="12">
    <source>
        <dbReference type="EMBL" id="QJD07221.1"/>
    </source>
</evidence>
<dbReference type="GO" id="GO:0016020">
    <property type="term" value="C:membrane"/>
    <property type="evidence" value="ECO:0007669"/>
    <property type="project" value="UniProtKB-SubCell"/>
</dbReference>
<feature type="transmembrane region" description="Helical" evidence="11">
    <location>
        <begin position="58"/>
        <end position="80"/>
    </location>
</feature>
<evidence type="ECO:0000256" key="2">
    <source>
        <dbReference type="ARBA" id="ARBA00010519"/>
    </source>
</evidence>
<gene>
    <name evidence="12" type="primary">ND4L</name>
</gene>
<evidence type="ECO:0000256" key="11">
    <source>
        <dbReference type="SAM" id="Phobius"/>
    </source>
</evidence>
<evidence type="ECO:0000256" key="4">
    <source>
        <dbReference type="ARBA" id="ARBA00022692"/>
    </source>
</evidence>
<evidence type="ECO:0000256" key="3">
    <source>
        <dbReference type="ARBA" id="ARBA00016612"/>
    </source>
</evidence>
<accession>A0A6M3R9W5</accession>
<keyword evidence="4 11" id="KW-0812">Transmembrane</keyword>
<proteinExistence type="inferred from homology"/>
<evidence type="ECO:0000256" key="6">
    <source>
        <dbReference type="ARBA" id="ARBA00022989"/>
    </source>
</evidence>
<keyword evidence="12" id="KW-0496">Mitochondrion</keyword>
<evidence type="ECO:0000256" key="5">
    <source>
        <dbReference type="ARBA" id="ARBA00022967"/>
    </source>
</evidence>
<comment type="catalytic activity">
    <reaction evidence="10">
        <text>a ubiquinone + NADH + 5 H(+)(in) = a ubiquinol + NAD(+) + 4 H(+)(out)</text>
        <dbReference type="Rhea" id="RHEA:29091"/>
        <dbReference type="Rhea" id="RHEA-COMP:9565"/>
        <dbReference type="Rhea" id="RHEA-COMP:9566"/>
        <dbReference type="ChEBI" id="CHEBI:15378"/>
        <dbReference type="ChEBI" id="CHEBI:16389"/>
        <dbReference type="ChEBI" id="CHEBI:17976"/>
        <dbReference type="ChEBI" id="CHEBI:57540"/>
        <dbReference type="ChEBI" id="CHEBI:57945"/>
        <dbReference type="EC" id="7.1.1.2"/>
    </reaction>
</comment>
<sequence>MKLLKLMNLIFLIMYMMSMMSLILIRKHILMCLMSFEFIVISLLLISMNYCLNFNYSMYIYLMMMTFYVCEGVMGLGILVRMIRSHGNDYLNSMFMW</sequence>
<reference evidence="12" key="1">
    <citation type="journal article" date="2020" name="Mitochondrial DNA Part B Resour">
        <title>Complete mitochondrial genome of Ghauriana sinensis (Hemiptera: Cicadellidae: Typhlocybinae).</title>
        <authorList>
            <person name="Shi R."/>
            <person name="Yu X.-F."/>
            <person name="Yang M.-F."/>
        </authorList>
    </citation>
    <scope>NUCLEOTIDE SEQUENCE</scope>
</reference>
<name>A0A6M3R9W5_9HEMI</name>
<comment type="subcellular location">
    <subcellularLocation>
        <location evidence="1">Membrane</location>
        <topology evidence="1">Multi-pass membrane protein</topology>
    </subcellularLocation>
</comment>
<dbReference type="EMBL" id="MN699874">
    <property type="protein sequence ID" value="QJD07221.1"/>
    <property type="molecule type" value="Genomic_DNA"/>
</dbReference>
<keyword evidence="7" id="KW-0520">NAD</keyword>
<evidence type="ECO:0000256" key="8">
    <source>
        <dbReference type="ARBA" id="ARBA00023136"/>
    </source>
</evidence>
<feature type="transmembrane region" description="Helical" evidence="11">
    <location>
        <begin position="32"/>
        <end position="52"/>
    </location>
</feature>
<evidence type="ECO:0000256" key="9">
    <source>
        <dbReference type="ARBA" id="ARBA00031586"/>
    </source>
</evidence>
<organism evidence="12">
    <name type="scientific">Ghauriana sinensis</name>
    <dbReference type="NCBI Taxonomy" id="2729071"/>
    <lineage>
        <taxon>Eukaryota</taxon>
        <taxon>Metazoa</taxon>
        <taxon>Ecdysozoa</taxon>
        <taxon>Arthropoda</taxon>
        <taxon>Hexapoda</taxon>
        <taxon>Insecta</taxon>
        <taxon>Pterygota</taxon>
        <taxon>Neoptera</taxon>
        <taxon>Paraneoptera</taxon>
        <taxon>Hemiptera</taxon>
        <taxon>Auchenorrhyncha</taxon>
        <taxon>Membracoidea</taxon>
        <taxon>Cicadellidae</taxon>
        <taxon>Typhlocybinae</taxon>
        <taxon>Empoascini</taxon>
        <taxon>Ghauriana</taxon>
    </lineage>
</organism>